<feature type="domain" description="Putative zinc-finger" evidence="2">
    <location>
        <begin position="9"/>
        <end position="43"/>
    </location>
</feature>
<dbReference type="Pfam" id="PF13490">
    <property type="entry name" value="zf-HC2"/>
    <property type="match status" value="1"/>
</dbReference>
<protein>
    <recommendedName>
        <fullName evidence="2">Putative zinc-finger domain-containing protein</fullName>
    </recommendedName>
</protein>
<organism evidence="3">
    <name type="scientific">candidate division WOR-3 bacterium</name>
    <dbReference type="NCBI Taxonomy" id="2052148"/>
    <lineage>
        <taxon>Bacteria</taxon>
        <taxon>Bacteria division WOR-3</taxon>
    </lineage>
</organism>
<gene>
    <name evidence="3" type="ORF">ENS41_08805</name>
</gene>
<dbReference type="EMBL" id="DSUT01000186">
    <property type="protein sequence ID" value="HGK29026.1"/>
    <property type="molecule type" value="Genomic_DNA"/>
</dbReference>
<proteinExistence type="predicted"/>
<keyword evidence="1" id="KW-0472">Membrane</keyword>
<dbReference type="InterPro" id="IPR041916">
    <property type="entry name" value="Anti_sigma_zinc_sf"/>
</dbReference>
<reference evidence="3" key="1">
    <citation type="journal article" date="2020" name="mSystems">
        <title>Genome- and Community-Level Interaction Insights into Carbon Utilization and Element Cycling Functions of Hydrothermarchaeota in Hydrothermal Sediment.</title>
        <authorList>
            <person name="Zhou Z."/>
            <person name="Liu Y."/>
            <person name="Xu W."/>
            <person name="Pan J."/>
            <person name="Luo Z.H."/>
            <person name="Li M."/>
        </authorList>
    </citation>
    <scope>NUCLEOTIDE SEQUENCE [LARGE SCALE GENOMIC DNA]</scope>
    <source>
        <strain evidence="3">SpSt-488</strain>
    </source>
</reference>
<accession>A0A7C4CC49</accession>
<evidence type="ECO:0000313" key="3">
    <source>
        <dbReference type="EMBL" id="HGK29026.1"/>
    </source>
</evidence>
<keyword evidence="1" id="KW-1133">Transmembrane helix</keyword>
<keyword evidence="1" id="KW-0812">Transmembrane</keyword>
<name>A0A7C4CC49_UNCW3</name>
<dbReference type="InterPro" id="IPR027383">
    <property type="entry name" value="Znf_put"/>
</dbReference>
<dbReference type="Gene3D" id="1.10.10.1320">
    <property type="entry name" value="Anti-sigma factor, zinc-finger domain"/>
    <property type="match status" value="1"/>
</dbReference>
<feature type="transmembrane region" description="Helical" evidence="1">
    <location>
        <begin position="90"/>
        <end position="110"/>
    </location>
</feature>
<evidence type="ECO:0000259" key="2">
    <source>
        <dbReference type="Pfam" id="PF13490"/>
    </source>
</evidence>
<sequence length="145" mass="15360">MSNRVMSKCSEVKRLLPAWLDGELAPARRDEVAKHLAACVVCRAEMAALRSDRQALVSARVPGPSSFLLTRVMAEVKRTRPARIAMPIPALRTAVAALAVVVGLGIGVLLGRGLAGSRSPSDAVWPASYTEPVVVDVYESVLGGE</sequence>
<evidence type="ECO:0000256" key="1">
    <source>
        <dbReference type="SAM" id="Phobius"/>
    </source>
</evidence>
<dbReference type="AlphaFoldDB" id="A0A7C4CC49"/>
<comment type="caution">
    <text evidence="3">The sequence shown here is derived from an EMBL/GenBank/DDBJ whole genome shotgun (WGS) entry which is preliminary data.</text>
</comment>